<dbReference type="GO" id="GO:0006398">
    <property type="term" value="P:mRNA 3'-end processing by stem-loop binding and cleavage"/>
    <property type="evidence" value="ECO:0007669"/>
    <property type="project" value="InterPro"/>
</dbReference>
<dbReference type="PANTHER" id="PTHR45922:SF1">
    <property type="entry name" value="CLEAVAGE AND POLYADENYLATION SPECIFICITY FACTOR SUBUNIT 2"/>
    <property type="match status" value="1"/>
</dbReference>
<gene>
    <name evidence="3" type="ORF">CTEN0397_LOCUS6230</name>
</gene>
<keyword evidence="1" id="KW-0694">RNA-binding</keyword>
<dbReference type="Pfam" id="PF13299">
    <property type="entry name" value="CPSF100_C"/>
    <property type="match status" value="1"/>
</dbReference>
<dbReference type="InterPro" id="IPR025069">
    <property type="entry name" value="Cpsf2_C"/>
</dbReference>
<feature type="domain" description="Cleavage and polyadenylation specificity factor 2 C-terminal" evidence="2">
    <location>
        <begin position="270"/>
        <end position="356"/>
    </location>
</feature>
<keyword evidence="1" id="KW-0507">mRNA processing</keyword>
<sequence length="359" mass="39045">MVLVNPWDILETYLRMNMVLLLSQSDSLTLSLVLIPPSSQEGPVELARRFQDEVLVSVWMDALVLRRLVAAAQLGPKSCQDDAAAGEGLVDEQALEAEDLSEGTGIIRGRNGRPPTKVATMIRKLEVLAEISYVPLEGRVDARAARQSVRALQPREVIVLGGTNIEGREDVKAIDEVTLLAEAIRSHSAAAKTASTPSDGETAELHVGHAAYPVRLIDTPYRPKDQMEENDEPPTPEELYEARLGECTVSRLEFVATGRKVALDGAIVLAPQGDTSATKQNQTLYLSDGDVLLTDLRAEMIAQGMKADYRAHAGFSQLVVNGKIVVRKDQLSGKIDVEGPLCEDFYSVRSVVCGQYISL</sequence>
<dbReference type="GO" id="GO:0005847">
    <property type="term" value="C:mRNA cleavage and polyadenylation specificity factor complex"/>
    <property type="evidence" value="ECO:0007669"/>
    <property type="project" value="InterPro"/>
</dbReference>
<keyword evidence="1" id="KW-0539">Nucleus</keyword>
<dbReference type="GO" id="GO:0003723">
    <property type="term" value="F:RNA binding"/>
    <property type="evidence" value="ECO:0007669"/>
    <property type="project" value="UniProtKB-KW"/>
</dbReference>
<comment type="subcellular location">
    <subcellularLocation>
        <location evidence="1">Nucleus</location>
    </subcellularLocation>
</comment>
<evidence type="ECO:0000259" key="2">
    <source>
        <dbReference type="Pfam" id="PF13299"/>
    </source>
</evidence>
<accession>A0A7S1D3H4</accession>
<organism evidence="3">
    <name type="scientific">Cyclophora tenuis</name>
    <name type="common">Marine diatom</name>
    <dbReference type="NCBI Taxonomy" id="216820"/>
    <lineage>
        <taxon>Eukaryota</taxon>
        <taxon>Sar</taxon>
        <taxon>Stramenopiles</taxon>
        <taxon>Ochrophyta</taxon>
        <taxon>Bacillariophyta</taxon>
        <taxon>Fragilariophyceae</taxon>
        <taxon>Fragilariophycidae</taxon>
        <taxon>Cyclophorales</taxon>
        <taxon>Cyclophoraceae</taxon>
        <taxon>Cyclophora</taxon>
    </lineage>
</organism>
<evidence type="ECO:0000256" key="1">
    <source>
        <dbReference type="RuleBase" id="RU365006"/>
    </source>
</evidence>
<proteinExistence type="inferred from homology"/>
<comment type="similarity">
    <text evidence="1">Belongs to the metallo-beta-lactamase superfamily. RNA-metabolizing metallo-beta-lactamase-like family. CPSF2/YSH1 subfamily.</text>
</comment>
<dbReference type="EMBL" id="HBFW01009639">
    <property type="protein sequence ID" value="CAD8935196.1"/>
    <property type="molecule type" value="Transcribed_RNA"/>
</dbReference>
<protein>
    <recommendedName>
        <fullName evidence="1">Cleavage and polyadenylation specificity factor subunit 2</fullName>
    </recommendedName>
    <alternativeName>
        <fullName evidence="1">Cleavage and polyadenylation specificity factor 100 kDa subunit</fullName>
    </alternativeName>
</protein>
<dbReference type="AlphaFoldDB" id="A0A7S1D3H4"/>
<reference evidence="3" key="1">
    <citation type="submission" date="2021-01" db="EMBL/GenBank/DDBJ databases">
        <authorList>
            <person name="Corre E."/>
            <person name="Pelletier E."/>
            <person name="Niang G."/>
            <person name="Scheremetjew M."/>
            <person name="Finn R."/>
            <person name="Kale V."/>
            <person name="Holt S."/>
            <person name="Cochrane G."/>
            <person name="Meng A."/>
            <person name="Brown T."/>
            <person name="Cohen L."/>
        </authorList>
    </citation>
    <scope>NUCLEOTIDE SEQUENCE</scope>
    <source>
        <strain evidence="3">ECT3854</strain>
    </source>
</reference>
<dbReference type="InterPro" id="IPR027075">
    <property type="entry name" value="CPSF2"/>
</dbReference>
<name>A0A7S1D3H4_CYCTE</name>
<dbReference type="PANTHER" id="PTHR45922">
    <property type="entry name" value="CLEAVAGE AND POLYADENYLATION SPECIFICITY FACTOR SUBUNIT 2"/>
    <property type="match status" value="1"/>
</dbReference>
<evidence type="ECO:0000313" key="3">
    <source>
        <dbReference type="EMBL" id="CAD8935196.1"/>
    </source>
</evidence>